<feature type="transmembrane region" description="Helical" evidence="5">
    <location>
        <begin position="503"/>
        <end position="523"/>
    </location>
</feature>
<dbReference type="InterPro" id="IPR029485">
    <property type="entry name" value="CAT_C"/>
</dbReference>
<dbReference type="GO" id="GO:0015189">
    <property type="term" value="F:L-lysine transmembrane transporter activity"/>
    <property type="evidence" value="ECO:0007669"/>
    <property type="project" value="TreeGrafter"/>
</dbReference>
<evidence type="ECO:0000313" key="7">
    <source>
        <dbReference type="EMBL" id="CAG9125684.1"/>
    </source>
</evidence>
<evidence type="ECO:0000256" key="4">
    <source>
        <dbReference type="ARBA" id="ARBA00023136"/>
    </source>
</evidence>
<keyword evidence="4 5" id="KW-0472">Membrane</keyword>
<dbReference type="FunFam" id="1.20.1740.10:FF:000010">
    <property type="entry name" value="probable cationic amino acid transporter"/>
    <property type="match status" value="1"/>
</dbReference>
<feature type="transmembrane region" description="Helical" evidence="5">
    <location>
        <begin position="111"/>
        <end position="132"/>
    </location>
</feature>
<evidence type="ECO:0000256" key="1">
    <source>
        <dbReference type="ARBA" id="ARBA00004141"/>
    </source>
</evidence>
<comment type="subcellular location">
    <subcellularLocation>
        <location evidence="1">Membrane</location>
        <topology evidence="1">Multi-pass membrane protein</topology>
    </subcellularLocation>
</comment>
<feature type="transmembrane region" description="Helical" evidence="5">
    <location>
        <begin position="250"/>
        <end position="272"/>
    </location>
</feature>
<feature type="transmembrane region" description="Helical" evidence="5">
    <location>
        <begin position="48"/>
        <end position="68"/>
    </location>
</feature>
<comment type="caution">
    <text evidence="7">The sequence shown here is derived from an EMBL/GenBank/DDBJ whole genome shotgun (WGS) entry which is preliminary data.</text>
</comment>
<organism evidence="7 8">
    <name type="scientific">Plutella xylostella</name>
    <name type="common">Diamondback moth</name>
    <name type="synonym">Plutella maculipennis</name>
    <dbReference type="NCBI Taxonomy" id="51655"/>
    <lineage>
        <taxon>Eukaryota</taxon>
        <taxon>Metazoa</taxon>
        <taxon>Ecdysozoa</taxon>
        <taxon>Arthropoda</taxon>
        <taxon>Hexapoda</taxon>
        <taxon>Insecta</taxon>
        <taxon>Pterygota</taxon>
        <taxon>Neoptera</taxon>
        <taxon>Endopterygota</taxon>
        <taxon>Lepidoptera</taxon>
        <taxon>Glossata</taxon>
        <taxon>Ditrysia</taxon>
        <taxon>Yponomeutoidea</taxon>
        <taxon>Plutellidae</taxon>
        <taxon>Plutella</taxon>
    </lineage>
</organism>
<feature type="transmembrane region" description="Helical" evidence="5">
    <location>
        <begin position="414"/>
        <end position="433"/>
    </location>
</feature>
<dbReference type="PIRSF" id="PIRSF006060">
    <property type="entry name" value="AA_transporter"/>
    <property type="match status" value="1"/>
</dbReference>
<feature type="transmembrane region" description="Helical" evidence="5">
    <location>
        <begin position="476"/>
        <end position="497"/>
    </location>
</feature>
<feature type="transmembrane region" description="Helical" evidence="5">
    <location>
        <begin position="204"/>
        <end position="223"/>
    </location>
</feature>
<name>A0A8S4FB56_PLUXY</name>
<dbReference type="GO" id="GO:0097638">
    <property type="term" value="P:L-arginine import across plasma membrane"/>
    <property type="evidence" value="ECO:0007669"/>
    <property type="project" value="TreeGrafter"/>
</dbReference>
<reference evidence="7" key="1">
    <citation type="submission" date="2020-11" db="EMBL/GenBank/DDBJ databases">
        <authorList>
            <person name="Whiteford S."/>
        </authorList>
    </citation>
    <scope>NUCLEOTIDE SEQUENCE</scope>
</reference>
<feature type="domain" description="Cationic amino acid transporter C-terminal" evidence="6">
    <location>
        <begin position="535"/>
        <end position="585"/>
    </location>
</feature>
<dbReference type="InterPro" id="IPR002293">
    <property type="entry name" value="AA/rel_permease1"/>
</dbReference>
<feature type="transmembrane region" description="Helical" evidence="5">
    <location>
        <begin position="80"/>
        <end position="99"/>
    </location>
</feature>
<feature type="transmembrane region" description="Helical" evidence="5">
    <location>
        <begin position="535"/>
        <end position="556"/>
    </location>
</feature>
<feature type="transmembrane region" description="Helical" evidence="5">
    <location>
        <begin position="387"/>
        <end position="408"/>
    </location>
</feature>
<sequence length="611" mass="65938">MRHKVTKRHSSRLDPCQMSCARIYGVLRRCKTLDPGDGSTQLDRCLGLLDLTALGVGSTLGLGVYVLAGAVAKTVAGPAVTISFLVAAIASAFAGLCYAEFAARVPKAGSAYVYSYVSVGEFIAFTIGWNLILEYVIGTASVAKGMANYIDSLFNNTMAKTMTEYAPIDVGFLAEYPDFFAFALVFLITILLSIGVSESTKLNNVFTILNMLTVVVVVIAGATKCDPANWRIDVSEIPAEYQSQAGAGGFMPWGLAGVMAGAAKCFFGFVGFDCVATTGEEAKNPKRDIPLSIVVSLIVIFASYFSIATVLTMMWPYYLQDADAPFPHVFTEVGMPVIKWLVTIGAIFALCTSLLGAMFPLPRVLYAMGTDGVLFRPLAKINKKSQTPILATILSGLFSAVMATIFNLNQLIDMMSIGTLLAYTIVATSVLILRYEEESPLPPSELKPRALSAAALLQQTLNLLGLKQPTALSSNIAKATIAIVFVLALATCSLMTFTGSSGVISAALAALGALLLASLVVLYRQPRQDTKHLSFTVPLVPLVPFLSVCMNVYLMVQLDYQTWVRFIIWLVCGYLIYFGYGVRHSSLNEKNKAVTEVPEKKLDKNEFTTKF</sequence>
<proteinExistence type="predicted"/>
<dbReference type="Proteomes" id="UP000653454">
    <property type="component" value="Unassembled WGS sequence"/>
</dbReference>
<evidence type="ECO:0000256" key="2">
    <source>
        <dbReference type="ARBA" id="ARBA00022692"/>
    </source>
</evidence>
<dbReference type="GO" id="GO:0061459">
    <property type="term" value="F:L-arginine transmembrane transporter activity"/>
    <property type="evidence" value="ECO:0007669"/>
    <property type="project" value="TreeGrafter"/>
</dbReference>
<evidence type="ECO:0000313" key="8">
    <source>
        <dbReference type="Proteomes" id="UP000653454"/>
    </source>
</evidence>
<evidence type="ECO:0000259" key="6">
    <source>
        <dbReference type="Pfam" id="PF13906"/>
    </source>
</evidence>
<dbReference type="PANTHER" id="PTHR43243">
    <property type="entry name" value="INNER MEMBRANE TRANSPORTER YGJI-RELATED"/>
    <property type="match status" value="1"/>
</dbReference>
<dbReference type="EMBL" id="CAJHNJ030000031">
    <property type="protein sequence ID" value="CAG9125684.1"/>
    <property type="molecule type" value="Genomic_DNA"/>
</dbReference>
<dbReference type="Gene3D" id="1.20.1740.10">
    <property type="entry name" value="Amino acid/polyamine transporter I"/>
    <property type="match status" value="2"/>
</dbReference>
<feature type="transmembrane region" description="Helical" evidence="5">
    <location>
        <begin position="293"/>
        <end position="318"/>
    </location>
</feature>
<dbReference type="Pfam" id="PF13520">
    <property type="entry name" value="AA_permease_2"/>
    <property type="match status" value="1"/>
</dbReference>
<feature type="transmembrane region" description="Helical" evidence="5">
    <location>
        <begin position="562"/>
        <end position="582"/>
    </location>
</feature>
<keyword evidence="3 5" id="KW-1133">Transmembrane helix</keyword>
<dbReference type="GO" id="GO:0000064">
    <property type="term" value="F:L-ornithine transmembrane transporter activity"/>
    <property type="evidence" value="ECO:0007669"/>
    <property type="project" value="TreeGrafter"/>
</dbReference>
<dbReference type="PANTHER" id="PTHR43243:SF95">
    <property type="entry name" value="LD37241P"/>
    <property type="match status" value="1"/>
</dbReference>
<feature type="transmembrane region" description="Helical" evidence="5">
    <location>
        <begin position="338"/>
        <end position="366"/>
    </location>
</feature>
<evidence type="ECO:0000256" key="5">
    <source>
        <dbReference type="SAM" id="Phobius"/>
    </source>
</evidence>
<evidence type="ECO:0000256" key="3">
    <source>
        <dbReference type="ARBA" id="ARBA00022989"/>
    </source>
</evidence>
<protein>
    <submittedName>
        <fullName evidence="7">(diamondback moth) hypothetical protein</fullName>
    </submittedName>
</protein>
<feature type="transmembrane region" description="Helical" evidence="5">
    <location>
        <begin position="179"/>
        <end position="197"/>
    </location>
</feature>
<accession>A0A8S4FB56</accession>
<dbReference type="AlphaFoldDB" id="A0A8S4FB56"/>
<keyword evidence="2 5" id="KW-0812">Transmembrane</keyword>
<gene>
    <name evidence="7" type="ORF">PLXY2_LOCUS8427</name>
</gene>
<dbReference type="GO" id="GO:0005886">
    <property type="term" value="C:plasma membrane"/>
    <property type="evidence" value="ECO:0007669"/>
    <property type="project" value="TreeGrafter"/>
</dbReference>
<keyword evidence="8" id="KW-1185">Reference proteome</keyword>
<dbReference type="Pfam" id="PF13906">
    <property type="entry name" value="AA_permease_C"/>
    <property type="match status" value="1"/>
</dbReference>